<name>A0A655BSI8_SALET</name>
<evidence type="ECO:0000313" key="1">
    <source>
        <dbReference type="EMBL" id="CNT72298.1"/>
    </source>
</evidence>
<reference evidence="1 2" key="1">
    <citation type="submission" date="2015-03" db="EMBL/GenBank/DDBJ databases">
        <authorList>
            <consortium name="Pathogen Informatics"/>
        </authorList>
    </citation>
    <scope>NUCLEOTIDE SEQUENCE [LARGE SCALE GENOMIC DNA]</scope>
    <source>
        <strain evidence="1 2">D4891</strain>
    </source>
</reference>
<dbReference type="Proteomes" id="UP000042394">
    <property type="component" value="Unassembled WGS sequence"/>
</dbReference>
<accession>A0A655BSI8</accession>
<dbReference type="EMBL" id="CQPD01000005">
    <property type="protein sequence ID" value="CNT72298.1"/>
    <property type="molecule type" value="Genomic_DNA"/>
</dbReference>
<gene>
    <name evidence="1" type="ORF">ERS008207_00734</name>
</gene>
<proteinExistence type="predicted"/>
<sequence length="59" mass="7366">MHGRYHGNPYRHRLHQRYRNTFHIAIRTGNRRQQKNIGVIQHRLHFMARFKPRHLNDIL</sequence>
<protein>
    <submittedName>
        <fullName evidence="1">Uncharacterized protein</fullName>
    </submittedName>
</protein>
<evidence type="ECO:0000313" key="2">
    <source>
        <dbReference type="Proteomes" id="UP000042394"/>
    </source>
</evidence>
<dbReference type="AlphaFoldDB" id="A0A655BSI8"/>
<organism evidence="1 2">
    <name type="scientific">Salmonella enterica subsp. enterica serovar Bovismorbificans</name>
    <dbReference type="NCBI Taxonomy" id="58097"/>
    <lineage>
        <taxon>Bacteria</taxon>
        <taxon>Pseudomonadati</taxon>
        <taxon>Pseudomonadota</taxon>
        <taxon>Gammaproteobacteria</taxon>
        <taxon>Enterobacterales</taxon>
        <taxon>Enterobacteriaceae</taxon>
        <taxon>Salmonella</taxon>
    </lineage>
</organism>